<accession>A0A7K0FT91</accession>
<evidence type="ECO:0000313" key="11">
    <source>
        <dbReference type="Proteomes" id="UP000462931"/>
    </source>
</evidence>
<evidence type="ECO:0000256" key="1">
    <source>
        <dbReference type="ARBA" id="ARBA00003279"/>
    </source>
</evidence>
<dbReference type="Gene3D" id="1.20.1250.20">
    <property type="entry name" value="MFS general substrate transporter like domains"/>
    <property type="match status" value="1"/>
</dbReference>
<comment type="subcellular location">
    <subcellularLocation>
        <location evidence="2">Membrane</location>
        <topology evidence="2">Multi-pass membrane protein</topology>
    </subcellularLocation>
</comment>
<feature type="transmembrane region" description="Helical" evidence="8">
    <location>
        <begin position="375"/>
        <end position="397"/>
    </location>
</feature>
<dbReference type="InterPro" id="IPR011701">
    <property type="entry name" value="MFS"/>
</dbReference>
<feature type="transmembrane region" description="Helical" evidence="8">
    <location>
        <begin position="285"/>
        <end position="304"/>
    </location>
</feature>
<reference evidence="10 11" key="1">
    <citation type="submission" date="2019-11" db="EMBL/GenBank/DDBJ databases">
        <authorList>
            <person name="Cheng Q."/>
            <person name="Yang Z."/>
        </authorList>
    </citation>
    <scope>NUCLEOTIDE SEQUENCE [LARGE SCALE GENOMIC DNA]</scope>
    <source>
        <strain evidence="10 11">HX-22-1</strain>
    </source>
</reference>
<dbReference type="EMBL" id="WKJI01000004">
    <property type="protein sequence ID" value="MRX48317.1"/>
    <property type="molecule type" value="Genomic_DNA"/>
</dbReference>
<dbReference type="InterPro" id="IPR020846">
    <property type="entry name" value="MFS_dom"/>
</dbReference>
<feature type="transmembrane region" description="Helical" evidence="8">
    <location>
        <begin position="80"/>
        <end position="99"/>
    </location>
</feature>
<feature type="transmembrane region" description="Helical" evidence="8">
    <location>
        <begin position="346"/>
        <end position="369"/>
    </location>
</feature>
<keyword evidence="11" id="KW-1185">Reference proteome</keyword>
<dbReference type="RefSeq" id="WP_154288405.1">
    <property type="nucleotide sequence ID" value="NZ_WKJI01000004.1"/>
</dbReference>
<dbReference type="CDD" id="cd17388">
    <property type="entry name" value="MFS_TetA"/>
    <property type="match status" value="1"/>
</dbReference>
<organism evidence="10 11">
    <name type="scientific">Pedobacter puniceum</name>
    <dbReference type="NCBI Taxonomy" id="2666136"/>
    <lineage>
        <taxon>Bacteria</taxon>
        <taxon>Pseudomonadati</taxon>
        <taxon>Bacteroidota</taxon>
        <taxon>Sphingobacteriia</taxon>
        <taxon>Sphingobacteriales</taxon>
        <taxon>Sphingobacteriaceae</taxon>
        <taxon>Pedobacter</taxon>
    </lineage>
</organism>
<comment type="function">
    <text evidence="1">Resistance to tetracycline by an active tetracycline efflux. This is an energy-dependent process that decreases the accumulation of the antibiotic in whole cells. This protein functions as a metal-tetracycline/H(+) antiporter.</text>
</comment>
<comment type="similarity">
    <text evidence="3">Belongs to the major facilitator superfamily. TCR/Tet family.</text>
</comment>
<name>A0A7K0FT91_9SPHI</name>
<dbReference type="Pfam" id="PF07690">
    <property type="entry name" value="MFS_1"/>
    <property type="match status" value="1"/>
</dbReference>
<proteinExistence type="inferred from homology"/>
<feature type="transmembrane region" description="Helical" evidence="8">
    <location>
        <begin position="166"/>
        <end position="186"/>
    </location>
</feature>
<evidence type="ECO:0000259" key="9">
    <source>
        <dbReference type="PROSITE" id="PS50850"/>
    </source>
</evidence>
<keyword evidence="5 8" id="KW-0812">Transmembrane</keyword>
<evidence type="ECO:0000256" key="6">
    <source>
        <dbReference type="ARBA" id="ARBA00022989"/>
    </source>
</evidence>
<dbReference type="SUPFAM" id="SSF103473">
    <property type="entry name" value="MFS general substrate transporter"/>
    <property type="match status" value="1"/>
</dbReference>
<feature type="transmembrane region" description="Helical" evidence="8">
    <location>
        <begin position="138"/>
        <end position="160"/>
    </location>
</feature>
<dbReference type="AlphaFoldDB" id="A0A7K0FT91"/>
<feature type="domain" description="Major facilitator superfamily (MFS) profile" evidence="9">
    <location>
        <begin position="9"/>
        <end position="397"/>
    </location>
</feature>
<evidence type="ECO:0000256" key="8">
    <source>
        <dbReference type="SAM" id="Phobius"/>
    </source>
</evidence>
<comment type="caution">
    <text evidence="10">The sequence shown here is derived from an EMBL/GenBank/DDBJ whole genome shotgun (WGS) entry which is preliminary data.</text>
</comment>
<keyword evidence="7 8" id="KW-0472">Membrane</keyword>
<evidence type="ECO:0000313" key="10">
    <source>
        <dbReference type="EMBL" id="MRX48317.1"/>
    </source>
</evidence>
<dbReference type="PROSITE" id="PS50850">
    <property type="entry name" value="MFS"/>
    <property type="match status" value="1"/>
</dbReference>
<feature type="transmembrane region" description="Helical" evidence="8">
    <location>
        <begin position="215"/>
        <end position="232"/>
    </location>
</feature>
<feature type="transmembrane region" description="Helical" evidence="8">
    <location>
        <begin position="252"/>
        <end position="273"/>
    </location>
</feature>
<feature type="transmembrane region" description="Helical" evidence="8">
    <location>
        <begin position="105"/>
        <end position="126"/>
    </location>
</feature>
<evidence type="ECO:0000256" key="7">
    <source>
        <dbReference type="ARBA" id="ARBA00023136"/>
    </source>
</evidence>
<dbReference type="InterPro" id="IPR036259">
    <property type="entry name" value="MFS_trans_sf"/>
</dbReference>
<protein>
    <submittedName>
        <fullName evidence="10">MFS transporter</fullName>
    </submittedName>
</protein>
<feature type="transmembrane region" description="Helical" evidence="8">
    <location>
        <begin position="310"/>
        <end position="334"/>
    </location>
</feature>
<keyword evidence="4" id="KW-0813">Transport</keyword>
<dbReference type="PANTHER" id="PTHR23504">
    <property type="entry name" value="MAJOR FACILITATOR SUPERFAMILY DOMAIN-CONTAINING PROTEIN 10"/>
    <property type="match status" value="1"/>
</dbReference>
<dbReference type="PANTHER" id="PTHR23504:SF15">
    <property type="entry name" value="MAJOR FACILITATOR SUPERFAMILY (MFS) PROFILE DOMAIN-CONTAINING PROTEIN"/>
    <property type="match status" value="1"/>
</dbReference>
<dbReference type="InterPro" id="IPR001958">
    <property type="entry name" value="Tet-R_TetA/multi-R_MdtG-like"/>
</dbReference>
<dbReference type="GO" id="GO:0022857">
    <property type="term" value="F:transmembrane transporter activity"/>
    <property type="evidence" value="ECO:0007669"/>
    <property type="project" value="InterPro"/>
</dbReference>
<dbReference type="Proteomes" id="UP000462931">
    <property type="component" value="Unassembled WGS sequence"/>
</dbReference>
<keyword evidence="6 8" id="KW-1133">Transmembrane helix</keyword>
<evidence type="ECO:0000256" key="2">
    <source>
        <dbReference type="ARBA" id="ARBA00004141"/>
    </source>
</evidence>
<feature type="transmembrane region" description="Helical" evidence="8">
    <location>
        <begin position="12"/>
        <end position="35"/>
    </location>
</feature>
<dbReference type="GO" id="GO:0016020">
    <property type="term" value="C:membrane"/>
    <property type="evidence" value="ECO:0007669"/>
    <property type="project" value="UniProtKB-SubCell"/>
</dbReference>
<dbReference type="PRINTS" id="PR01035">
    <property type="entry name" value="TCRTETA"/>
</dbReference>
<feature type="transmembrane region" description="Helical" evidence="8">
    <location>
        <begin position="47"/>
        <end position="68"/>
    </location>
</feature>
<evidence type="ECO:0000256" key="5">
    <source>
        <dbReference type="ARBA" id="ARBA00022692"/>
    </source>
</evidence>
<dbReference type="InterPro" id="IPR005829">
    <property type="entry name" value="Sugar_transporter_CS"/>
</dbReference>
<dbReference type="PROSITE" id="PS00216">
    <property type="entry name" value="SUGAR_TRANSPORT_1"/>
    <property type="match status" value="1"/>
</dbReference>
<evidence type="ECO:0000256" key="3">
    <source>
        <dbReference type="ARBA" id="ARBA00007520"/>
    </source>
</evidence>
<evidence type="ECO:0000256" key="4">
    <source>
        <dbReference type="ARBA" id="ARBA00022448"/>
    </source>
</evidence>
<sequence length="407" mass="43992">MTKEPKNTALGFIFITLLIDVTGLGIIIPVLPTLISELIHGNISEAASIGGWLTFAYAFVQFICAPLLGNLSDRYGRRPVLLFSLLGFGIDYLLLAFAPTIGWLFVGRIIAGFTGASFTTASAYIADVSTPEKRAQNFGLIGAAFGLGFILGPVLGGVLGQFGSRIPFFAAAGLSFLNVIYGYFVLPESLPIEKRRPFDIKRANPLGSLYQLKKYPAVYGLVLTLILMYIANNGLQSTWSFYGMEKFKWNEAWVGYSLGFVGLMIGIVQVGIIRWVIPKFGQEKSLYIGLAFYSLGLLLFAFAAEGWMMFAFIIPYSLGGIAGPALQSIISGYAPTNEQGELQGALTSLMSATTIVAPPVMTNLFAFFTGDKAPFIFPGAPFFVCSILVLISVFTAAKSMRTHAPKS</sequence>
<gene>
    <name evidence="10" type="ORF">GJJ64_14050</name>
</gene>